<evidence type="ECO:0000313" key="2">
    <source>
        <dbReference type="Proteomes" id="UP000683418"/>
    </source>
</evidence>
<accession>A0A8E4W5U7</accession>
<keyword evidence="2" id="KW-1185">Reference proteome</keyword>
<organism evidence="1 2">
    <name type="scientific">Alteromonas phage vB_AmeP_R8W</name>
    <dbReference type="NCBI Taxonomy" id="2774152"/>
    <lineage>
        <taxon>Viruses</taxon>
        <taxon>Duplodnaviria</taxon>
        <taxon>Heunggongvirae</taxon>
        <taxon>Uroviricota</taxon>
        <taxon>Caudoviricetes</taxon>
        <taxon>Autographivirales</taxon>
        <taxon>Foturvirus</taxon>
        <taxon>Foturvirus R8W</taxon>
    </lineage>
</organism>
<dbReference type="EMBL" id="MW043865">
    <property type="protein sequence ID" value="QPI17661.1"/>
    <property type="molecule type" value="Genomic_DNA"/>
</dbReference>
<dbReference type="Proteomes" id="UP000683418">
    <property type="component" value="Segment"/>
</dbReference>
<protein>
    <submittedName>
        <fullName evidence="1">Uncharacterized protein</fullName>
    </submittedName>
</protein>
<evidence type="ECO:0000313" key="1">
    <source>
        <dbReference type="EMBL" id="QPI17661.1"/>
    </source>
</evidence>
<gene>
    <name evidence="1" type="ORF">vBAmePR8F_gp01</name>
</gene>
<reference evidence="1 2" key="1">
    <citation type="submission" date="2020-09" db="EMBL/GenBank/DDBJ databases">
        <authorList>
            <person name="Feng X."/>
            <person name="Yan W."/>
            <person name="Jiao N."/>
            <person name="Zhang R."/>
        </authorList>
    </citation>
    <scope>NUCLEOTIDE SEQUENCE [LARGE SCALE GENOMIC DNA]</scope>
</reference>
<sequence length="210" mass="23287">MTVTTSLNIVVGSYVSYKDTTHVVVELRGNLAVILNPTKGNAKLQVAVKNLVAVPNGNTVVVEYQGNEYIVTHKFVIISLRTGRVMNWADNDGNRVAIIKLRDGIIGSELMESWEEQQAAMEAEIDSMDEVSNEPVVNTPVHMYRVSTELRCETKVSGNITAVLEVKEQCGSMYYFKSIEVAAKAAIEMGTGIDVMSYNPDTRFADEWFK</sequence>
<name>A0A8E4W5U7_9CAUD</name>
<proteinExistence type="predicted"/>